<dbReference type="InterPro" id="IPR001343">
    <property type="entry name" value="Hemolysn_Ca-bd"/>
</dbReference>
<dbReference type="RefSeq" id="WP_386737382.1">
    <property type="nucleotide sequence ID" value="NZ_JBHRXI010000033.1"/>
</dbReference>
<gene>
    <name evidence="1" type="ORF">ACFORG_20200</name>
</gene>
<protein>
    <submittedName>
        <fullName evidence="1">Calcium-binding protein</fullName>
    </submittedName>
</protein>
<dbReference type="Proteomes" id="UP001595629">
    <property type="component" value="Unassembled WGS sequence"/>
</dbReference>
<dbReference type="InterPro" id="IPR011049">
    <property type="entry name" value="Serralysin-like_metalloprot_C"/>
</dbReference>
<keyword evidence="2" id="KW-1185">Reference proteome</keyword>
<dbReference type="Gene3D" id="2.150.10.10">
    <property type="entry name" value="Serralysin-like metalloprotease, C-terminal"/>
    <property type="match status" value="1"/>
</dbReference>
<dbReference type="EMBL" id="JBHRXI010000033">
    <property type="protein sequence ID" value="MFC3616078.1"/>
    <property type="molecule type" value="Genomic_DNA"/>
</dbReference>
<organism evidence="1 2">
    <name type="scientific">Lutimaribacter marinistellae</name>
    <dbReference type="NCBI Taxonomy" id="1820329"/>
    <lineage>
        <taxon>Bacteria</taxon>
        <taxon>Pseudomonadati</taxon>
        <taxon>Pseudomonadota</taxon>
        <taxon>Alphaproteobacteria</taxon>
        <taxon>Rhodobacterales</taxon>
        <taxon>Roseobacteraceae</taxon>
        <taxon>Lutimaribacter</taxon>
    </lineage>
</organism>
<dbReference type="PROSITE" id="PS00330">
    <property type="entry name" value="HEMOLYSIN_CALCIUM"/>
    <property type="match status" value="1"/>
</dbReference>
<dbReference type="PRINTS" id="PR00313">
    <property type="entry name" value="CABNDNGRPT"/>
</dbReference>
<evidence type="ECO:0000313" key="1">
    <source>
        <dbReference type="EMBL" id="MFC3616078.1"/>
    </source>
</evidence>
<dbReference type="SUPFAM" id="SSF51120">
    <property type="entry name" value="beta-Roll"/>
    <property type="match status" value="1"/>
</dbReference>
<reference evidence="2" key="1">
    <citation type="journal article" date="2019" name="Int. J. Syst. Evol. Microbiol.">
        <title>The Global Catalogue of Microorganisms (GCM) 10K type strain sequencing project: providing services to taxonomists for standard genome sequencing and annotation.</title>
        <authorList>
            <consortium name="The Broad Institute Genomics Platform"/>
            <consortium name="The Broad Institute Genome Sequencing Center for Infectious Disease"/>
            <person name="Wu L."/>
            <person name="Ma J."/>
        </authorList>
    </citation>
    <scope>NUCLEOTIDE SEQUENCE [LARGE SCALE GENOMIC DNA]</scope>
    <source>
        <strain evidence="2">KCTC 42911</strain>
    </source>
</reference>
<comment type="caution">
    <text evidence="1">The sequence shown here is derived from an EMBL/GenBank/DDBJ whole genome shotgun (WGS) entry which is preliminary data.</text>
</comment>
<sequence length="381" mass="38719">MTFVISTTVTAPETLTSGQYGFIAPSGSLVVSTADAVSASGTVDVTVLGAISATGSDNRAIEHGGTGLRVEIGADGHISSADSEAISTIAYNFVSVVNAGHIFSYSSALDLNPFTTSVSITVKNSGVIDAGGSAIDADSGAASMRIENTGLISGASTAIYNAHAGQTGGTTLINDGEIIARDISFFGSLGNDFVRNSGLMSGNVILSDGDDTYDGREGSVTGVVAGNGGNDLYIVDDATIELLEQAPDGNDTVESSVSFKLQDHIEELTLLEGGDINGEGNDLSNRIRGNMGANRIDGGGETDYIFGRGGSDTILGGDGDDYLSTNSGWDRVYGEAGNDTLLGGAGRDVLDGGEGQDRASYYNAQLTGVFASLQNPANNTG</sequence>
<dbReference type="InterPro" id="IPR018511">
    <property type="entry name" value="Hemolysin-typ_Ca-bd_CS"/>
</dbReference>
<accession>A0ABV7TNP8</accession>
<name>A0ABV7TNP8_9RHOB</name>
<evidence type="ECO:0000313" key="2">
    <source>
        <dbReference type="Proteomes" id="UP001595629"/>
    </source>
</evidence>
<dbReference type="Pfam" id="PF00353">
    <property type="entry name" value="HemolysinCabind"/>
    <property type="match status" value="2"/>
</dbReference>
<proteinExistence type="predicted"/>
<feature type="non-terminal residue" evidence="1">
    <location>
        <position position="381"/>
    </location>
</feature>